<evidence type="ECO:0000256" key="6">
    <source>
        <dbReference type="ARBA" id="ARBA00022840"/>
    </source>
</evidence>
<dbReference type="EMBL" id="JMKI01000004">
    <property type="protein sequence ID" value="KEJ93394.1"/>
    <property type="molecule type" value="Genomic_DNA"/>
</dbReference>
<keyword evidence="4" id="KW-0547">Nucleotide-binding</keyword>
<dbReference type="GO" id="GO:0016301">
    <property type="term" value="F:kinase activity"/>
    <property type="evidence" value="ECO:0007669"/>
    <property type="project" value="UniProtKB-KW"/>
</dbReference>
<name>A0A073IUC8_9BACT</name>
<evidence type="ECO:0000256" key="2">
    <source>
        <dbReference type="ARBA" id="ARBA00013253"/>
    </source>
</evidence>
<dbReference type="OrthoDB" id="9808041at2"/>
<evidence type="ECO:0000256" key="3">
    <source>
        <dbReference type="ARBA" id="ARBA00022679"/>
    </source>
</evidence>
<evidence type="ECO:0000256" key="4">
    <source>
        <dbReference type="ARBA" id="ARBA00022741"/>
    </source>
</evidence>
<keyword evidence="6" id="KW-0067">ATP-binding</keyword>
<dbReference type="PANTHER" id="PTHR43071">
    <property type="entry name" value="2-AMINO-4-HYDROXY-6-HYDROXYMETHYLDIHYDROPTERIDINE PYROPHOSPHOKINASE"/>
    <property type="match status" value="1"/>
</dbReference>
<comment type="pathway">
    <text evidence="1">Cofactor biosynthesis; tetrahydrofolate biosynthesis; 2-amino-4-hydroxy-6-hydroxymethyl-7,8-dihydropteridine diphosphate from 7,8-dihydroneopterin triphosphate: step 4/4.</text>
</comment>
<evidence type="ECO:0000256" key="7">
    <source>
        <dbReference type="ARBA" id="ARBA00022909"/>
    </source>
</evidence>
<feature type="domain" description="7,8-dihydro-6-hydroxymethylpterin-pyrophosphokinase" evidence="8">
    <location>
        <begin position="89"/>
        <end position="100"/>
    </location>
</feature>
<dbReference type="GO" id="GO:0005524">
    <property type="term" value="F:ATP binding"/>
    <property type="evidence" value="ECO:0007669"/>
    <property type="project" value="UniProtKB-KW"/>
</dbReference>
<dbReference type="InterPro" id="IPR000550">
    <property type="entry name" value="Hppk"/>
</dbReference>
<dbReference type="GO" id="GO:0046656">
    <property type="term" value="P:folic acid biosynthetic process"/>
    <property type="evidence" value="ECO:0007669"/>
    <property type="project" value="UniProtKB-KW"/>
</dbReference>
<dbReference type="eggNOG" id="COG0801">
    <property type="taxonomic scope" value="Bacteria"/>
</dbReference>
<dbReference type="PATRIC" id="fig|2754.20.peg.1588"/>
<dbReference type="GO" id="GO:0003848">
    <property type="term" value="F:2-amino-4-hydroxy-6-hydroxymethyldihydropteridine diphosphokinase activity"/>
    <property type="evidence" value="ECO:0007669"/>
    <property type="project" value="UniProtKB-EC"/>
</dbReference>
<dbReference type="EC" id="2.7.6.3" evidence="2"/>
<evidence type="ECO:0000256" key="1">
    <source>
        <dbReference type="ARBA" id="ARBA00005051"/>
    </source>
</evidence>
<accession>A0A073IUC8</accession>
<dbReference type="RefSeq" id="WP_037974235.1">
    <property type="nucleotide sequence ID" value="NZ_CALIAO010000033.1"/>
</dbReference>
<keyword evidence="7" id="KW-0289">Folate biosynthesis</keyword>
<dbReference type="CDD" id="cd00483">
    <property type="entry name" value="HPPK"/>
    <property type="match status" value="1"/>
</dbReference>
<evidence type="ECO:0000259" key="8">
    <source>
        <dbReference type="PROSITE" id="PS00794"/>
    </source>
</evidence>
<dbReference type="STRING" id="2754.EH55_08825"/>
<organism evidence="9 10">
    <name type="scientific">Synergistes jonesii</name>
    <dbReference type="NCBI Taxonomy" id="2754"/>
    <lineage>
        <taxon>Bacteria</taxon>
        <taxon>Thermotogati</taxon>
        <taxon>Synergistota</taxon>
        <taxon>Synergistia</taxon>
        <taxon>Synergistales</taxon>
        <taxon>Synergistaceae</taxon>
        <taxon>Synergistes</taxon>
    </lineage>
</organism>
<dbReference type="NCBIfam" id="TIGR01498">
    <property type="entry name" value="folK"/>
    <property type="match status" value="1"/>
</dbReference>
<proteinExistence type="predicted"/>
<dbReference type="AlphaFoldDB" id="A0A073IUC8"/>
<evidence type="ECO:0000313" key="10">
    <source>
        <dbReference type="Proteomes" id="UP000027665"/>
    </source>
</evidence>
<dbReference type="PROSITE" id="PS00794">
    <property type="entry name" value="HPPK"/>
    <property type="match status" value="1"/>
</dbReference>
<dbReference type="InterPro" id="IPR035907">
    <property type="entry name" value="Hppk_sf"/>
</dbReference>
<keyword evidence="3" id="KW-0808">Transferase</keyword>
<dbReference type="UniPathway" id="UPA00077">
    <property type="reaction ID" value="UER00155"/>
</dbReference>
<evidence type="ECO:0000313" key="9">
    <source>
        <dbReference type="EMBL" id="KEJ93394.1"/>
    </source>
</evidence>
<evidence type="ECO:0000256" key="5">
    <source>
        <dbReference type="ARBA" id="ARBA00022777"/>
    </source>
</evidence>
<keyword evidence="10" id="KW-1185">Reference proteome</keyword>
<dbReference type="Proteomes" id="UP000027665">
    <property type="component" value="Unassembled WGS sequence"/>
</dbReference>
<protein>
    <recommendedName>
        <fullName evidence="2">2-amino-4-hydroxy-6-hydroxymethyldihydropteridine diphosphokinase</fullName>
        <ecNumber evidence="2">2.7.6.3</ecNumber>
    </recommendedName>
</protein>
<dbReference type="PANTHER" id="PTHR43071:SF1">
    <property type="entry name" value="2-AMINO-4-HYDROXY-6-HYDROXYMETHYLDIHYDROPTERIDINE PYROPHOSPHOKINASE"/>
    <property type="match status" value="1"/>
</dbReference>
<keyword evidence="5 9" id="KW-0418">Kinase</keyword>
<dbReference type="Pfam" id="PF01288">
    <property type="entry name" value="HPPK"/>
    <property type="match status" value="1"/>
</dbReference>
<comment type="caution">
    <text evidence="9">The sequence shown here is derived from an EMBL/GenBank/DDBJ whole genome shotgun (WGS) entry which is preliminary data.</text>
</comment>
<dbReference type="GO" id="GO:0046654">
    <property type="term" value="P:tetrahydrofolate biosynthetic process"/>
    <property type="evidence" value="ECO:0007669"/>
    <property type="project" value="UniProtKB-UniPathway"/>
</dbReference>
<dbReference type="SUPFAM" id="SSF55083">
    <property type="entry name" value="6-hydroxymethyl-7,8-dihydropterin pyrophosphokinase, HPPK"/>
    <property type="match status" value="1"/>
</dbReference>
<dbReference type="Gene3D" id="3.30.70.560">
    <property type="entry name" value="7,8-Dihydro-6-hydroxymethylpterin-pyrophosphokinase HPPK"/>
    <property type="match status" value="1"/>
</dbReference>
<reference evidence="9 10" key="1">
    <citation type="submission" date="2014-04" db="EMBL/GenBank/DDBJ databases">
        <title>Draft Genome Sequence of Synergistes jonesii.</title>
        <authorList>
            <person name="Coil D.A."/>
            <person name="Eisen J.A."/>
            <person name="Holland-Moritz H.E."/>
        </authorList>
    </citation>
    <scope>NUCLEOTIDE SEQUENCE [LARGE SCALE GENOMIC DNA]</scope>
    <source>
        <strain evidence="9 10">78-1</strain>
    </source>
</reference>
<sequence length="166" mass="18426">MSEHAVTLSLGSNLGNRLGMLRSALAKLEEGGVTITAASRVCETKPWGVTEQPLFLNICAKALTRLAAEDLLFLLKKTEAELGRSAGERWGPREIDIDIIFFDSLRFESEEMAIPHPRMHERGFVLAPLAEIAPDDVHPVLKKSVKELYDALPDSEKEGMTWITKI</sequence>
<gene>
    <name evidence="9" type="ORF">EH55_08825</name>
</gene>
<dbReference type="GeneID" id="90982575"/>